<accession>A0A0A9D2F1</accession>
<name>A0A0A9D2F1_ARUDO</name>
<dbReference type="EMBL" id="GBRH01215121">
    <property type="protein sequence ID" value="JAD82774.1"/>
    <property type="molecule type" value="Transcribed_RNA"/>
</dbReference>
<proteinExistence type="predicted"/>
<protein>
    <submittedName>
        <fullName evidence="1">Uncharacterized protein</fullName>
    </submittedName>
</protein>
<dbReference type="AlphaFoldDB" id="A0A0A9D2F1"/>
<evidence type="ECO:0000313" key="1">
    <source>
        <dbReference type="EMBL" id="JAD82774.1"/>
    </source>
</evidence>
<sequence length="46" mass="5159">MTSWPISIPFTTKKSEPRFLSSSSNHIFISPQKPLQSLKCVSFSGM</sequence>
<reference evidence="1" key="2">
    <citation type="journal article" date="2015" name="Data Brief">
        <title>Shoot transcriptome of the giant reed, Arundo donax.</title>
        <authorList>
            <person name="Barrero R.A."/>
            <person name="Guerrero F.D."/>
            <person name="Moolhuijzen P."/>
            <person name="Goolsby J.A."/>
            <person name="Tidwell J."/>
            <person name="Bellgard S.E."/>
            <person name="Bellgard M.I."/>
        </authorList>
    </citation>
    <scope>NUCLEOTIDE SEQUENCE</scope>
    <source>
        <tissue evidence="1">Shoot tissue taken approximately 20 cm above the soil surface</tissue>
    </source>
</reference>
<organism evidence="1">
    <name type="scientific">Arundo donax</name>
    <name type="common">Giant reed</name>
    <name type="synonym">Donax arundinaceus</name>
    <dbReference type="NCBI Taxonomy" id="35708"/>
    <lineage>
        <taxon>Eukaryota</taxon>
        <taxon>Viridiplantae</taxon>
        <taxon>Streptophyta</taxon>
        <taxon>Embryophyta</taxon>
        <taxon>Tracheophyta</taxon>
        <taxon>Spermatophyta</taxon>
        <taxon>Magnoliopsida</taxon>
        <taxon>Liliopsida</taxon>
        <taxon>Poales</taxon>
        <taxon>Poaceae</taxon>
        <taxon>PACMAD clade</taxon>
        <taxon>Arundinoideae</taxon>
        <taxon>Arundineae</taxon>
        <taxon>Arundo</taxon>
    </lineage>
</organism>
<reference evidence="1" key="1">
    <citation type="submission" date="2014-09" db="EMBL/GenBank/DDBJ databases">
        <authorList>
            <person name="Magalhaes I.L.F."/>
            <person name="Oliveira U."/>
            <person name="Santos F.R."/>
            <person name="Vidigal T.H.D.A."/>
            <person name="Brescovit A.D."/>
            <person name="Santos A.J."/>
        </authorList>
    </citation>
    <scope>NUCLEOTIDE SEQUENCE</scope>
    <source>
        <tissue evidence="1">Shoot tissue taken approximately 20 cm above the soil surface</tissue>
    </source>
</reference>